<protein>
    <recommendedName>
        <fullName evidence="14">Sodium/proline symporter</fullName>
    </recommendedName>
    <alternativeName>
        <fullName evidence="14">Proline permease</fullName>
    </alternativeName>
</protein>
<evidence type="ECO:0000256" key="7">
    <source>
        <dbReference type="ARBA" id="ARBA00022989"/>
    </source>
</evidence>
<gene>
    <name evidence="15" type="ORF">B0H50_12116</name>
</gene>
<evidence type="ECO:0000256" key="2">
    <source>
        <dbReference type="ARBA" id="ARBA00006434"/>
    </source>
</evidence>
<feature type="transmembrane region" description="Helical" evidence="14">
    <location>
        <begin position="438"/>
        <end position="458"/>
    </location>
</feature>
<evidence type="ECO:0000256" key="12">
    <source>
        <dbReference type="ARBA" id="ARBA00033708"/>
    </source>
</evidence>
<proteinExistence type="inferred from homology"/>
<evidence type="ECO:0000256" key="1">
    <source>
        <dbReference type="ARBA" id="ARBA00004651"/>
    </source>
</evidence>
<dbReference type="PANTHER" id="PTHR48086:SF3">
    <property type="entry name" value="SODIUM_PROLINE SYMPORTER"/>
    <property type="match status" value="1"/>
</dbReference>
<dbReference type="PANTHER" id="PTHR48086">
    <property type="entry name" value="SODIUM/PROLINE SYMPORTER-RELATED"/>
    <property type="match status" value="1"/>
</dbReference>
<keyword evidence="5 14" id="KW-0812">Transmembrane</keyword>
<comment type="catalytic activity">
    <reaction evidence="12">
        <text>L-proline(in) + Na(+)(in) = L-proline(out) + Na(+)(out)</text>
        <dbReference type="Rhea" id="RHEA:28967"/>
        <dbReference type="ChEBI" id="CHEBI:29101"/>
        <dbReference type="ChEBI" id="CHEBI:60039"/>
    </reaction>
</comment>
<dbReference type="InterPro" id="IPR038377">
    <property type="entry name" value="Na/Glc_symporter_sf"/>
</dbReference>
<keyword evidence="16" id="KW-1185">Reference proteome</keyword>
<sequence length="518" mass="57013">MTTTIVVFILYLLMMLGIGFYFSKKANSLKAYYLGDRGMNKWVVAMSAQASDMSGWLLMGLPGAIYFSGFSEVWIGVGLVIGTYVNWKIVGRRLRKYSHFCGDSITLPDFFSNRFRDKRGILRVISAVFILAFFLFYTTSGFVACAKLFSTVFGMSYSSALILGVAVVVSYTFLGGFLAVSWTDFVQGMMMLIAVCLVPTMIFSEGGGFAQTIQSVNSLNPALFNMFTNAQTGKAVTLLALISSLAWGLGYFGMPHILVRFMSIKDPEDIKHSRRIATTWVIICLIAVAFIGLIGRYYTDAHGIVIDDPEKIFMVLVQSLFHPVIASILMAAILAAIMSTADSQLLVSASAFSNDLYKHLFRKNASNKEMMWVSRGIVVGIAVLAGTLAYQGRPDAAVQHGKSFLDVVMSLVSFAWAGFGSTFGPLMLLALFWKRTTFAGAISGMLVGGITAFVWKFYLSGFADSCEIFGLYELVPGFFLSLATIFVVSLCTKKPSQEIVDEFDMVEKTHLNEIEVRK</sequence>
<keyword evidence="3 14" id="KW-0813">Transport</keyword>
<keyword evidence="14" id="KW-0029">Amino-acid transport</keyword>
<evidence type="ECO:0000256" key="9">
    <source>
        <dbReference type="ARBA" id="ARBA00023065"/>
    </source>
</evidence>
<dbReference type="EMBL" id="QGHD01000021">
    <property type="protein sequence ID" value="PWK94484.1"/>
    <property type="molecule type" value="Genomic_DNA"/>
</dbReference>
<evidence type="ECO:0000256" key="14">
    <source>
        <dbReference type="RuleBase" id="RU366012"/>
    </source>
</evidence>
<evidence type="ECO:0000313" key="15">
    <source>
        <dbReference type="EMBL" id="PWK94484.1"/>
    </source>
</evidence>
<evidence type="ECO:0000256" key="10">
    <source>
        <dbReference type="ARBA" id="ARBA00023136"/>
    </source>
</evidence>
<evidence type="ECO:0000256" key="4">
    <source>
        <dbReference type="ARBA" id="ARBA00022475"/>
    </source>
</evidence>
<feature type="transmembrane region" description="Helical" evidence="14">
    <location>
        <begin position="192"/>
        <end position="216"/>
    </location>
</feature>
<dbReference type="Proteomes" id="UP000245523">
    <property type="component" value="Unassembled WGS sequence"/>
</dbReference>
<evidence type="ECO:0000256" key="5">
    <source>
        <dbReference type="ARBA" id="ARBA00022692"/>
    </source>
</evidence>
<comment type="subcellular location">
    <subcellularLocation>
        <location evidence="1 14">Cell membrane</location>
        <topology evidence="1 14">Multi-pass membrane protein</topology>
    </subcellularLocation>
</comment>
<dbReference type="RefSeq" id="WP_106199220.1">
    <property type="nucleotide sequence ID" value="NZ_JAXEIU010000058.1"/>
</dbReference>
<keyword evidence="6 14" id="KW-0769">Symport</keyword>
<comment type="caution">
    <text evidence="15">The sequence shown here is derived from an EMBL/GenBank/DDBJ whole genome shotgun (WGS) entry which is preliminary data.</text>
</comment>
<dbReference type="InterPro" id="IPR001734">
    <property type="entry name" value="Na/solute_symporter"/>
</dbReference>
<dbReference type="Gene3D" id="1.20.1730.10">
    <property type="entry name" value="Sodium/glucose cotransporter"/>
    <property type="match status" value="1"/>
</dbReference>
<evidence type="ECO:0000256" key="3">
    <source>
        <dbReference type="ARBA" id="ARBA00022448"/>
    </source>
</evidence>
<feature type="transmembrane region" description="Helical" evidence="14">
    <location>
        <begin position="120"/>
        <end position="137"/>
    </location>
</feature>
<name>A0ABX5LPW4_9BACT</name>
<dbReference type="PROSITE" id="PS00457">
    <property type="entry name" value="NA_SOLUT_SYMP_2"/>
    <property type="match status" value="1"/>
</dbReference>
<feature type="transmembrane region" description="Helical" evidence="14">
    <location>
        <begin position="6"/>
        <end position="22"/>
    </location>
</feature>
<keyword evidence="11 14" id="KW-0739">Sodium transport</keyword>
<accession>A0ABX5LPW4</accession>
<dbReference type="PROSITE" id="PS00456">
    <property type="entry name" value="NA_SOLUT_SYMP_1"/>
    <property type="match status" value="1"/>
</dbReference>
<dbReference type="Pfam" id="PF00474">
    <property type="entry name" value="SSF"/>
    <property type="match status" value="1"/>
</dbReference>
<feature type="transmembrane region" description="Helical" evidence="14">
    <location>
        <begin position="470"/>
        <end position="491"/>
    </location>
</feature>
<dbReference type="PROSITE" id="PS50283">
    <property type="entry name" value="NA_SOLUT_SYMP_3"/>
    <property type="match status" value="1"/>
</dbReference>
<dbReference type="InterPro" id="IPR050277">
    <property type="entry name" value="Sodium:Solute_Symporter"/>
</dbReference>
<feature type="transmembrane region" description="Helical" evidence="14">
    <location>
        <begin position="411"/>
        <end position="431"/>
    </location>
</feature>
<evidence type="ECO:0000256" key="6">
    <source>
        <dbReference type="ARBA" id="ARBA00022847"/>
    </source>
</evidence>
<dbReference type="InterPro" id="IPR011851">
    <property type="entry name" value="Na/Pro_symporter"/>
</dbReference>
<reference evidence="15 16" key="1">
    <citation type="submission" date="2018-05" db="EMBL/GenBank/DDBJ databases">
        <title>Animal gut microbial communities from fecal samples from Wisconsin, USA.</title>
        <authorList>
            <person name="Neumann A."/>
        </authorList>
    </citation>
    <scope>NUCLEOTIDE SEQUENCE [LARGE SCALE GENOMIC DNA]</scope>
    <source>
        <strain evidence="15 16">UWS4</strain>
    </source>
</reference>
<keyword evidence="10 14" id="KW-0472">Membrane</keyword>
<evidence type="ECO:0000256" key="13">
    <source>
        <dbReference type="RuleBase" id="RU362091"/>
    </source>
</evidence>
<evidence type="ECO:0000313" key="16">
    <source>
        <dbReference type="Proteomes" id="UP000245523"/>
    </source>
</evidence>
<feature type="transmembrane region" description="Helical" evidence="14">
    <location>
        <begin position="65"/>
        <end position="87"/>
    </location>
</feature>
<keyword evidence="8 14" id="KW-0915">Sodium</keyword>
<feature type="transmembrane region" description="Helical" evidence="14">
    <location>
        <begin position="372"/>
        <end position="391"/>
    </location>
</feature>
<dbReference type="NCBIfam" id="TIGR02121">
    <property type="entry name" value="Na_Pro_sym"/>
    <property type="match status" value="1"/>
</dbReference>
<dbReference type="CDD" id="cd11475">
    <property type="entry name" value="SLC5sbd_PutP"/>
    <property type="match status" value="1"/>
</dbReference>
<feature type="transmembrane region" description="Helical" evidence="14">
    <location>
        <begin position="280"/>
        <end position="299"/>
    </location>
</feature>
<feature type="transmembrane region" description="Helical" evidence="14">
    <location>
        <begin position="236"/>
        <end position="259"/>
    </location>
</feature>
<organism evidence="15 16">
    <name type="scientific">Hallerella porci</name>
    <dbReference type="NCBI Taxonomy" id="1945871"/>
    <lineage>
        <taxon>Bacteria</taxon>
        <taxon>Pseudomonadati</taxon>
        <taxon>Fibrobacterota</taxon>
        <taxon>Fibrobacteria</taxon>
        <taxon>Fibrobacterales</taxon>
        <taxon>Fibrobacteraceae</taxon>
        <taxon>Hallerella</taxon>
    </lineage>
</organism>
<feature type="transmembrane region" description="Helical" evidence="14">
    <location>
        <begin position="319"/>
        <end position="338"/>
    </location>
</feature>
<evidence type="ECO:0000256" key="8">
    <source>
        <dbReference type="ARBA" id="ARBA00023053"/>
    </source>
</evidence>
<keyword evidence="7 14" id="KW-1133">Transmembrane helix</keyword>
<dbReference type="NCBIfam" id="TIGR00813">
    <property type="entry name" value="sss"/>
    <property type="match status" value="1"/>
</dbReference>
<dbReference type="InterPro" id="IPR018212">
    <property type="entry name" value="Na/solute_symporter_CS"/>
</dbReference>
<feature type="transmembrane region" description="Helical" evidence="14">
    <location>
        <begin position="157"/>
        <end position="180"/>
    </location>
</feature>
<keyword evidence="4 14" id="KW-1003">Cell membrane</keyword>
<comment type="similarity">
    <text evidence="2 13">Belongs to the sodium:solute symporter (SSF) (TC 2.A.21) family.</text>
</comment>
<keyword evidence="9 14" id="KW-0406">Ion transport</keyword>
<comment type="function">
    <text evidence="14">Catalyzes the sodium-dependent uptake of extracellular L-proline.</text>
</comment>
<evidence type="ECO:0000256" key="11">
    <source>
        <dbReference type="ARBA" id="ARBA00023201"/>
    </source>
</evidence>